<keyword evidence="3 5" id="KW-0687">Ribonucleoprotein</keyword>
<evidence type="ECO:0000313" key="6">
    <source>
        <dbReference type="EMBL" id="KAE8259618.1"/>
    </source>
</evidence>
<dbReference type="AlphaFoldDB" id="A0A177TIJ8"/>
<dbReference type="GO" id="GO:0003735">
    <property type="term" value="F:structural constituent of ribosome"/>
    <property type="evidence" value="ECO:0007669"/>
    <property type="project" value="InterPro"/>
</dbReference>
<name>A0A177TIJ8_9BASI</name>
<dbReference type="FunFam" id="3.30.860.10:FF:000001">
    <property type="entry name" value="30S ribosomal protein S19"/>
    <property type="match status" value="1"/>
</dbReference>
<comment type="similarity">
    <text evidence="1 5">Belongs to the universal ribosomal protein uS19 family.</text>
</comment>
<evidence type="ECO:0000256" key="3">
    <source>
        <dbReference type="ARBA" id="ARBA00023274"/>
    </source>
</evidence>
<dbReference type="PANTHER" id="PTHR11880:SF8">
    <property type="entry name" value="SMALL RIBOSOMAL SUBUNIT PROTEIN US19M"/>
    <property type="match status" value="1"/>
</dbReference>
<organism evidence="6 7">
    <name type="scientific">Tilletia indica</name>
    <dbReference type="NCBI Taxonomy" id="43049"/>
    <lineage>
        <taxon>Eukaryota</taxon>
        <taxon>Fungi</taxon>
        <taxon>Dikarya</taxon>
        <taxon>Basidiomycota</taxon>
        <taxon>Ustilaginomycotina</taxon>
        <taxon>Exobasidiomycetes</taxon>
        <taxon>Tilletiales</taxon>
        <taxon>Tilletiaceae</taxon>
        <taxon>Tilletia</taxon>
    </lineage>
</organism>
<dbReference type="InterPro" id="IPR002222">
    <property type="entry name" value="Ribosomal_uS19"/>
</dbReference>
<evidence type="ECO:0000256" key="5">
    <source>
        <dbReference type="RuleBase" id="RU003485"/>
    </source>
</evidence>
<dbReference type="PIRSF" id="PIRSF002144">
    <property type="entry name" value="Ribosomal_S19"/>
    <property type="match status" value="1"/>
</dbReference>
<comment type="caution">
    <text evidence="6">The sequence shown here is derived from an EMBL/GenBank/DDBJ whole genome shotgun (WGS) entry which is preliminary data.</text>
</comment>
<dbReference type="SUPFAM" id="SSF54570">
    <property type="entry name" value="Ribosomal protein S19"/>
    <property type="match status" value="1"/>
</dbReference>
<dbReference type="GO" id="GO:0003723">
    <property type="term" value="F:RNA binding"/>
    <property type="evidence" value="ECO:0007669"/>
    <property type="project" value="InterPro"/>
</dbReference>
<protein>
    <recommendedName>
        <fullName evidence="4">Small ribosomal subunit protein uS19m</fullName>
    </recommendedName>
</protein>
<evidence type="ECO:0000256" key="2">
    <source>
        <dbReference type="ARBA" id="ARBA00022980"/>
    </source>
</evidence>
<evidence type="ECO:0000256" key="1">
    <source>
        <dbReference type="ARBA" id="ARBA00007345"/>
    </source>
</evidence>
<dbReference type="GO" id="GO:0006412">
    <property type="term" value="P:translation"/>
    <property type="evidence" value="ECO:0007669"/>
    <property type="project" value="InterPro"/>
</dbReference>
<dbReference type="Proteomes" id="UP000077521">
    <property type="component" value="Unassembled WGS sequence"/>
</dbReference>
<reference evidence="6" key="2">
    <citation type="journal article" date="2019" name="IMA Fungus">
        <title>Genome sequencing and comparison of five Tilletia species to identify candidate genes for the detection of regulated species infecting wheat.</title>
        <authorList>
            <person name="Nguyen H.D.T."/>
            <person name="Sultana T."/>
            <person name="Kesanakurti P."/>
            <person name="Hambleton S."/>
        </authorList>
    </citation>
    <scope>NUCLEOTIDE SEQUENCE</scope>
    <source>
        <strain evidence="6">DAOMC 236416</strain>
    </source>
</reference>
<evidence type="ECO:0000256" key="4">
    <source>
        <dbReference type="ARBA" id="ARBA00044183"/>
    </source>
</evidence>
<reference evidence="6" key="1">
    <citation type="submission" date="2016-04" db="EMBL/GenBank/DDBJ databases">
        <authorList>
            <person name="Nguyen H.D."/>
            <person name="Samba Siva P."/>
            <person name="Cullis J."/>
            <person name="Levesque C.A."/>
            <person name="Hambleton S."/>
        </authorList>
    </citation>
    <scope>NUCLEOTIDE SEQUENCE</scope>
    <source>
        <strain evidence="6">DAOMC 236416</strain>
    </source>
</reference>
<dbReference type="GO" id="GO:0000028">
    <property type="term" value="P:ribosomal small subunit assembly"/>
    <property type="evidence" value="ECO:0007669"/>
    <property type="project" value="TreeGrafter"/>
</dbReference>
<proteinExistence type="inferred from homology"/>
<dbReference type="Gene3D" id="3.30.860.10">
    <property type="entry name" value="30s Ribosomal Protein S19, Chain A"/>
    <property type="match status" value="1"/>
</dbReference>
<dbReference type="PRINTS" id="PR00975">
    <property type="entry name" value="RIBOSOMALS19"/>
</dbReference>
<dbReference type="PROSITE" id="PS00323">
    <property type="entry name" value="RIBOSOMAL_S19"/>
    <property type="match status" value="1"/>
</dbReference>
<gene>
    <name evidence="6" type="ORF">A4X13_0g889</name>
</gene>
<dbReference type="InterPro" id="IPR020934">
    <property type="entry name" value="Ribosomal_uS19_CS"/>
</dbReference>
<dbReference type="HAMAP" id="MF_00531">
    <property type="entry name" value="Ribosomal_uS19"/>
    <property type="match status" value="1"/>
</dbReference>
<dbReference type="EMBL" id="LWDF02000031">
    <property type="protein sequence ID" value="KAE8259618.1"/>
    <property type="molecule type" value="Genomic_DNA"/>
</dbReference>
<keyword evidence="2 5" id="KW-0689">Ribosomal protein</keyword>
<dbReference type="PANTHER" id="PTHR11880">
    <property type="entry name" value="RIBOSOMAL PROTEIN S19P FAMILY MEMBER"/>
    <property type="match status" value="1"/>
</dbReference>
<dbReference type="GO" id="GO:0005763">
    <property type="term" value="C:mitochondrial small ribosomal subunit"/>
    <property type="evidence" value="ECO:0007669"/>
    <property type="project" value="TreeGrafter"/>
</dbReference>
<dbReference type="Pfam" id="PF00203">
    <property type="entry name" value="Ribosomal_S19"/>
    <property type="match status" value="1"/>
</dbReference>
<dbReference type="InterPro" id="IPR023575">
    <property type="entry name" value="Ribosomal_uS19_SF"/>
</dbReference>
<keyword evidence="7" id="KW-1185">Reference proteome</keyword>
<sequence>MFAPTLTCLKRSAWKGPFFVAFPNLQEALRNNTAIRTNARSCTILPNFIGLKFLVHNGKIHVPVNVTEEMVGHKLGEFAATRKRFSYRQTKNK</sequence>
<evidence type="ECO:0000313" key="7">
    <source>
        <dbReference type="Proteomes" id="UP000077521"/>
    </source>
</evidence>
<accession>A0A177TIJ8</accession>